<comment type="caution">
    <text evidence="4">The sequence shown here is derived from an EMBL/GenBank/DDBJ whole genome shotgun (WGS) entry which is preliminary data.</text>
</comment>
<dbReference type="InterPro" id="IPR002347">
    <property type="entry name" value="SDR_fam"/>
</dbReference>
<dbReference type="Proteomes" id="UP001154282">
    <property type="component" value="Unassembled WGS sequence"/>
</dbReference>
<dbReference type="GO" id="GO:0005783">
    <property type="term" value="C:endoplasmic reticulum"/>
    <property type="evidence" value="ECO:0007669"/>
    <property type="project" value="TreeGrafter"/>
</dbReference>
<proteinExistence type="predicted"/>
<evidence type="ECO:0000256" key="2">
    <source>
        <dbReference type="SAM" id="MobiDB-lite"/>
    </source>
</evidence>
<dbReference type="PRINTS" id="PR00081">
    <property type="entry name" value="GDHRDH"/>
</dbReference>
<organism evidence="4 5">
    <name type="scientific">Linum tenue</name>
    <dbReference type="NCBI Taxonomy" id="586396"/>
    <lineage>
        <taxon>Eukaryota</taxon>
        <taxon>Viridiplantae</taxon>
        <taxon>Streptophyta</taxon>
        <taxon>Embryophyta</taxon>
        <taxon>Tracheophyta</taxon>
        <taxon>Spermatophyta</taxon>
        <taxon>Magnoliopsida</taxon>
        <taxon>eudicotyledons</taxon>
        <taxon>Gunneridae</taxon>
        <taxon>Pentapetalae</taxon>
        <taxon>rosids</taxon>
        <taxon>fabids</taxon>
        <taxon>Malpighiales</taxon>
        <taxon>Linaceae</taxon>
        <taxon>Linum</taxon>
    </lineage>
</organism>
<sequence>LGFLLFLRRTLTFLDWIWAAFLRPPKDLKEHYGSWAVLTGPTDGIGKALAFELASRGLNLVLVGRSPSKLRATTDEIYIRSPHVEIRTVVLDVARSRGEEILGAIRNGIEGLDVGILVNNAGVGFPLPMFFHEMDAELVERSLRVNVEAASWVAKAVVPAMLRKGRGAVVNVGSGSSVVVPSYPLMTVYGATKAFKQQFRICLIHCSRRHWSGCYMSDPAFCVNKDDEDEEIQVHGGVGGGICESKPARDGLRATVLPIVDSFPAMGLFRIRTRCPSQLVYVSLLSSGQGKGPRQSPGPFVRGPYEGK</sequence>
<gene>
    <name evidence="4" type="ORF">LITE_LOCUS20608</name>
</gene>
<dbReference type="InterPro" id="IPR051019">
    <property type="entry name" value="VLCFA-Steroid_DH"/>
</dbReference>
<feature type="region of interest" description="Disordered" evidence="2">
    <location>
        <begin position="287"/>
        <end position="308"/>
    </location>
</feature>
<dbReference type="Pfam" id="PF00106">
    <property type="entry name" value="adh_short"/>
    <property type="match status" value="1"/>
</dbReference>
<feature type="chain" id="PRO_5043897477" evidence="3">
    <location>
        <begin position="20"/>
        <end position="308"/>
    </location>
</feature>
<evidence type="ECO:0000256" key="1">
    <source>
        <dbReference type="ARBA" id="ARBA00023002"/>
    </source>
</evidence>
<feature type="non-terminal residue" evidence="4">
    <location>
        <position position="1"/>
    </location>
</feature>
<evidence type="ECO:0000256" key="3">
    <source>
        <dbReference type="SAM" id="SignalP"/>
    </source>
</evidence>
<dbReference type="EMBL" id="CAMGYJ010000005">
    <property type="protein sequence ID" value="CAI0426015.1"/>
    <property type="molecule type" value="Genomic_DNA"/>
</dbReference>
<dbReference type="GO" id="GO:0045703">
    <property type="term" value="F:ketoreductase activity"/>
    <property type="evidence" value="ECO:0007669"/>
    <property type="project" value="TreeGrafter"/>
</dbReference>
<protein>
    <submittedName>
        <fullName evidence="4">Uncharacterized protein</fullName>
    </submittedName>
</protein>
<dbReference type="Gene3D" id="3.40.50.720">
    <property type="entry name" value="NAD(P)-binding Rossmann-like Domain"/>
    <property type="match status" value="1"/>
</dbReference>
<name>A0AAV0KXI8_9ROSI</name>
<feature type="signal peptide" evidence="3">
    <location>
        <begin position="1"/>
        <end position="19"/>
    </location>
</feature>
<reference evidence="4" key="1">
    <citation type="submission" date="2022-08" db="EMBL/GenBank/DDBJ databases">
        <authorList>
            <person name="Gutierrez-Valencia J."/>
        </authorList>
    </citation>
    <scope>NUCLEOTIDE SEQUENCE</scope>
</reference>
<evidence type="ECO:0000313" key="4">
    <source>
        <dbReference type="EMBL" id="CAI0426015.1"/>
    </source>
</evidence>
<dbReference type="AlphaFoldDB" id="A0AAV0KXI8"/>
<dbReference type="SUPFAM" id="SSF51735">
    <property type="entry name" value="NAD(P)-binding Rossmann-fold domains"/>
    <property type="match status" value="1"/>
</dbReference>
<dbReference type="PANTHER" id="PTHR43899">
    <property type="entry name" value="RH59310P"/>
    <property type="match status" value="1"/>
</dbReference>
<dbReference type="PANTHER" id="PTHR43899:SF25">
    <property type="entry name" value="ENOYL-(ACYL CARRIER) REDUCTASE"/>
    <property type="match status" value="1"/>
</dbReference>
<accession>A0AAV0KXI8</accession>
<keyword evidence="5" id="KW-1185">Reference proteome</keyword>
<evidence type="ECO:0000313" key="5">
    <source>
        <dbReference type="Proteomes" id="UP001154282"/>
    </source>
</evidence>
<dbReference type="InterPro" id="IPR036291">
    <property type="entry name" value="NAD(P)-bd_dom_sf"/>
</dbReference>
<keyword evidence="3" id="KW-0732">Signal</keyword>
<keyword evidence="1" id="KW-0560">Oxidoreductase</keyword>